<proteinExistence type="inferred from homology"/>
<dbReference type="PANTHER" id="PTHR23416:SF23">
    <property type="entry name" value="ACETYLTRANSFERASE C18B11.09C-RELATED"/>
    <property type="match status" value="1"/>
</dbReference>
<sequence>MLAGGIIDKNDPDLPKIWKIVAQTIALSSALNTATDTNQIRTQLSKIIGSTIDTSTIVFVPFHTNFGKHTTIGKNVFINHGCSFLDLGGITIEDDVLIGPKVSLITENHPVDPANRKSLDLAKIVIKKNAWIGAGAIILPGVTVGKNAIVAAGAVVNKDVADNTIVAGVPAKKIKKIKKIN</sequence>
<dbReference type="InterPro" id="IPR011004">
    <property type="entry name" value="Trimer_LpxA-like_sf"/>
</dbReference>
<keyword evidence="3" id="KW-0677">Repeat</keyword>
<evidence type="ECO:0000256" key="1">
    <source>
        <dbReference type="ARBA" id="ARBA00007274"/>
    </source>
</evidence>
<evidence type="ECO:0000313" key="5">
    <source>
        <dbReference type="EMBL" id="BDB54311.1"/>
    </source>
</evidence>
<evidence type="ECO:0000256" key="4">
    <source>
        <dbReference type="ARBA" id="ARBA00023315"/>
    </source>
</evidence>
<keyword evidence="2" id="KW-0808">Transferase</keyword>
<reference evidence="5 6" key="1">
    <citation type="journal article" date="2022" name="Int. J. Syst. Evol. Microbiol.">
        <title>Flavobacterium ammonificans sp. nov. and Flavobacterium ammoniigenes sp. nov., ammonifying bacteria isolated from surface river water.</title>
        <authorList>
            <person name="Watanabe K."/>
            <person name="Kitamura T."/>
            <person name="Ogata Y."/>
            <person name="Shindo C."/>
            <person name="Suda W."/>
        </authorList>
    </citation>
    <scope>NUCLEOTIDE SEQUENCE [LARGE SCALE GENOMIC DNA]</scope>
    <source>
        <strain evidence="5 6">GENT5</strain>
    </source>
</reference>
<name>A0ABM7V459_9FLAO</name>
<dbReference type="InterPro" id="IPR051159">
    <property type="entry name" value="Hexapeptide_acetyltransf"/>
</dbReference>
<dbReference type="PANTHER" id="PTHR23416">
    <property type="entry name" value="SIALIC ACID SYNTHASE-RELATED"/>
    <property type="match status" value="1"/>
</dbReference>
<dbReference type="Gene3D" id="2.160.10.10">
    <property type="entry name" value="Hexapeptide repeat proteins"/>
    <property type="match status" value="1"/>
</dbReference>
<evidence type="ECO:0000313" key="6">
    <source>
        <dbReference type="Proteomes" id="UP001319867"/>
    </source>
</evidence>
<reference evidence="5 6" key="2">
    <citation type="journal article" date="2022" name="Microorganisms">
        <title>Complete Genome Sequences of Two Flavobacterium ammonificans Strains and a Flavobacterium ammoniigenes Strain of Ammonifying Bacterioplankton Isolated from Surface River Water.</title>
        <authorList>
            <person name="Suda W."/>
            <person name="Ogata Y."/>
            <person name="Shindo C."/>
            <person name="Watanabe K."/>
        </authorList>
    </citation>
    <scope>NUCLEOTIDE SEQUENCE [LARGE SCALE GENOMIC DNA]</scope>
    <source>
        <strain evidence="5 6">GENT5</strain>
    </source>
</reference>
<dbReference type="Pfam" id="PF00132">
    <property type="entry name" value="Hexapep"/>
    <property type="match status" value="1"/>
</dbReference>
<evidence type="ECO:0000256" key="3">
    <source>
        <dbReference type="ARBA" id="ARBA00022737"/>
    </source>
</evidence>
<dbReference type="EMBL" id="AP025184">
    <property type="protein sequence ID" value="BDB54311.1"/>
    <property type="molecule type" value="Genomic_DNA"/>
</dbReference>
<dbReference type="PROSITE" id="PS00101">
    <property type="entry name" value="HEXAPEP_TRANSFERASES"/>
    <property type="match status" value="1"/>
</dbReference>
<keyword evidence="4" id="KW-0012">Acyltransferase</keyword>
<dbReference type="InterPro" id="IPR018357">
    <property type="entry name" value="Hexapep_transf_CS"/>
</dbReference>
<dbReference type="Proteomes" id="UP001319867">
    <property type="component" value="Chromosome"/>
</dbReference>
<dbReference type="SUPFAM" id="SSF51161">
    <property type="entry name" value="Trimeric LpxA-like enzymes"/>
    <property type="match status" value="1"/>
</dbReference>
<accession>A0ABM7V459</accession>
<dbReference type="RefSeq" id="WP_229318536.1">
    <property type="nucleotide sequence ID" value="NZ_AP025184.1"/>
</dbReference>
<organism evidence="5 6">
    <name type="scientific">Flavobacterium ammoniigenes</name>
    <dbReference type="NCBI Taxonomy" id="1751095"/>
    <lineage>
        <taxon>Bacteria</taxon>
        <taxon>Pseudomonadati</taxon>
        <taxon>Bacteroidota</taxon>
        <taxon>Flavobacteriia</taxon>
        <taxon>Flavobacteriales</taxon>
        <taxon>Flavobacteriaceae</taxon>
        <taxon>Flavobacterium</taxon>
    </lineage>
</organism>
<gene>
    <name evidence="5" type="ORF">GENT5_06160</name>
</gene>
<protein>
    <submittedName>
        <fullName evidence="5">Nodulation protein L</fullName>
    </submittedName>
</protein>
<evidence type="ECO:0000256" key="2">
    <source>
        <dbReference type="ARBA" id="ARBA00022679"/>
    </source>
</evidence>
<dbReference type="InterPro" id="IPR001451">
    <property type="entry name" value="Hexapep"/>
</dbReference>
<keyword evidence="6" id="KW-1185">Reference proteome</keyword>
<comment type="similarity">
    <text evidence="1">Belongs to the transferase hexapeptide repeat family.</text>
</comment>